<dbReference type="PANTHER" id="PTHR33116:SF86">
    <property type="entry name" value="REVERSE TRANSCRIPTASE DOMAIN-CONTAINING PROTEIN"/>
    <property type="match status" value="1"/>
</dbReference>
<dbReference type="EMBL" id="BAABME010021396">
    <property type="protein sequence ID" value="GAA0163191.1"/>
    <property type="molecule type" value="Genomic_DNA"/>
</dbReference>
<evidence type="ECO:0000313" key="2">
    <source>
        <dbReference type="Proteomes" id="UP001454036"/>
    </source>
</evidence>
<evidence type="ECO:0000313" key="1">
    <source>
        <dbReference type="EMBL" id="GAA0163191.1"/>
    </source>
</evidence>
<comment type="caution">
    <text evidence="1">The sequence shown here is derived from an EMBL/GenBank/DDBJ whole genome shotgun (WGS) entry which is preliminary data.</text>
</comment>
<reference evidence="1 2" key="1">
    <citation type="submission" date="2024-01" db="EMBL/GenBank/DDBJ databases">
        <title>The complete chloroplast genome sequence of Lithospermum erythrorhizon: insights into the phylogenetic relationship among Boraginaceae species and the maternal lineages of purple gromwells.</title>
        <authorList>
            <person name="Okada T."/>
            <person name="Watanabe K."/>
        </authorList>
    </citation>
    <scope>NUCLEOTIDE SEQUENCE [LARGE SCALE GENOMIC DNA]</scope>
</reference>
<name>A0AAV3QJN2_LITER</name>
<dbReference type="AlphaFoldDB" id="A0AAV3QJN2"/>
<dbReference type="PANTHER" id="PTHR33116">
    <property type="entry name" value="REVERSE TRANSCRIPTASE ZINC-BINDING DOMAIN-CONTAINING PROTEIN-RELATED-RELATED"/>
    <property type="match status" value="1"/>
</dbReference>
<accession>A0AAV3QJN2</accession>
<keyword evidence="2" id="KW-1185">Reference proteome</keyword>
<dbReference type="Proteomes" id="UP001454036">
    <property type="component" value="Unassembled WGS sequence"/>
</dbReference>
<proteinExistence type="predicted"/>
<organism evidence="1 2">
    <name type="scientific">Lithospermum erythrorhizon</name>
    <name type="common">Purple gromwell</name>
    <name type="synonym">Lithospermum officinale var. erythrorhizon</name>
    <dbReference type="NCBI Taxonomy" id="34254"/>
    <lineage>
        <taxon>Eukaryota</taxon>
        <taxon>Viridiplantae</taxon>
        <taxon>Streptophyta</taxon>
        <taxon>Embryophyta</taxon>
        <taxon>Tracheophyta</taxon>
        <taxon>Spermatophyta</taxon>
        <taxon>Magnoliopsida</taxon>
        <taxon>eudicotyledons</taxon>
        <taxon>Gunneridae</taxon>
        <taxon>Pentapetalae</taxon>
        <taxon>asterids</taxon>
        <taxon>lamiids</taxon>
        <taxon>Boraginales</taxon>
        <taxon>Boraginaceae</taxon>
        <taxon>Boraginoideae</taxon>
        <taxon>Lithospermeae</taxon>
        <taxon>Lithospermum</taxon>
    </lineage>
</organism>
<protein>
    <submittedName>
        <fullName evidence="1">Uncharacterized protein</fullName>
    </submittedName>
</protein>
<gene>
    <name evidence="1" type="ORF">LIER_39548</name>
</gene>
<sequence>MRILVNYELASGQKVNVGKCSTSFSPRTSWDTRQHILGVLGMIEVRDQGKYLGLPSQVGRTKKEFFCYIQGKVDARISGWKGKLLSSAGKEVMIKSVTSAIPNFVINCFKIPLGTIDDLNMTMEKFFWANGDGEKGIHWMVWDKVCEEKANGGLGFKDLE</sequence>